<dbReference type="EMBL" id="NHYD01000481">
    <property type="protein sequence ID" value="PPQ94063.1"/>
    <property type="molecule type" value="Genomic_DNA"/>
</dbReference>
<evidence type="ECO:0000256" key="1">
    <source>
        <dbReference type="SAM" id="MobiDB-lite"/>
    </source>
</evidence>
<sequence length="104" mass="10572">MDTNVDTVDTFATTPSVSEPADDTMGNNTHAPLSQAHPSPLPGNVLLHHLMPGVATSGSNLAGPHSPSCAPVTLDQSDAAPTATLGLGVSVEDPPCALDWSFDI</sequence>
<feature type="region of interest" description="Disordered" evidence="1">
    <location>
        <begin position="1"/>
        <end position="75"/>
    </location>
</feature>
<proteinExistence type="predicted"/>
<dbReference type="Proteomes" id="UP000283269">
    <property type="component" value="Unassembled WGS sequence"/>
</dbReference>
<comment type="caution">
    <text evidence="2">The sequence shown here is derived from an EMBL/GenBank/DDBJ whole genome shotgun (WGS) entry which is preliminary data.</text>
</comment>
<name>A0A409XTB9_PSICY</name>
<feature type="compositionally biased region" description="Polar residues" evidence="1">
    <location>
        <begin position="1"/>
        <end position="17"/>
    </location>
</feature>
<evidence type="ECO:0000313" key="2">
    <source>
        <dbReference type="EMBL" id="PPQ94063.1"/>
    </source>
</evidence>
<dbReference type="AlphaFoldDB" id="A0A409XTB9"/>
<protein>
    <submittedName>
        <fullName evidence="2">Uncharacterized protein</fullName>
    </submittedName>
</protein>
<gene>
    <name evidence="2" type="ORF">CVT25_007583</name>
</gene>
<accession>A0A409XTB9</accession>
<keyword evidence="3" id="KW-1185">Reference proteome</keyword>
<reference evidence="2 3" key="1">
    <citation type="journal article" date="2018" name="Evol. Lett.">
        <title>Horizontal gene cluster transfer increased hallucinogenic mushroom diversity.</title>
        <authorList>
            <person name="Reynolds H.T."/>
            <person name="Vijayakumar V."/>
            <person name="Gluck-Thaler E."/>
            <person name="Korotkin H.B."/>
            <person name="Matheny P.B."/>
            <person name="Slot J.C."/>
        </authorList>
    </citation>
    <scope>NUCLEOTIDE SEQUENCE [LARGE SCALE GENOMIC DNA]</scope>
    <source>
        <strain evidence="2 3">2631</strain>
    </source>
</reference>
<organism evidence="2 3">
    <name type="scientific">Psilocybe cyanescens</name>
    <dbReference type="NCBI Taxonomy" id="93625"/>
    <lineage>
        <taxon>Eukaryota</taxon>
        <taxon>Fungi</taxon>
        <taxon>Dikarya</taxon>
        <taxon>Basidiomycota</taxon>
        <taxon>Agaricomycotina</taxon>
        <taxon>Agaricomycetes</taxon>
        <taxon>Agaricomycetidae</taxon>
        <taxon>Agaricales</taxon>
        <taxon>Agaricineae</taxon>
        <taxon>Strophariaceae</taxon>
        <taxon>Psilocybe</taxon>
    </lineage>
</organism>
<evidence type="ECO:0000313" key="3">
    <source>
        <dbReference type="Proteomes" id="UP000283269"/>
    </source>
</evidence>
<dbReference type="InParanoid" id="A0A409XTB9"/>